<evidence type="ECO:0000259" key="4">
    <source>
        <dbReference type="Pfam" id="PF01765"/>
    </source>
</evidence>
<comment type="subcellular location">
    <subcellularLocation>
        <location evidence="3">Cytoplasm</location>
    </subcellularLocation>
</comment>
<dbReference type="Proteomes" id="UP000178930">
    <property type="component" value="Unassembled WGS sequence"/>
</dbReference>
<dbReference type="Pfam" id="PF01765">
    <property type="entry name" value="RRF"/>
    <property type="match status" value="1"/>
</dbReference>
<dbReference type="InterPro" id="IPR023584">
    <property type="entry name" value="Ribosome_recyc_fac_dom"/>
</dbReference>
<dbReference type="HAMAP" id="MF_00040">
    <property type="entry name" value="RRF"/>
    <property type="match status" value="1"/>
</dbReference>
<evidence type="ECO:0000313" key="6">
    <source>
        <dbReference type="Proteomes" id="UP000178930"/>
    </source>
</evidence>
<dbReference type="FunFam" id="3.30.1360.40:FF:000001">
    <property type="entry name" value="Ribosome-recycling factor"/>
    <property type="match status" value="1"/>
</dbReference>
<dbReference type="GO" id="GO:0006415">
    <property type="term" value="P:translational termination"/>
    <property type="evidence" value="ECO:0007669"/>
    <property type="project" value="UniProtKB-UniRule"/>
</dbReference>
<dbReference type="PANTHER" id="PTHR20982">
    <property type="entry name" value="RIBOSOME RECYCLING FACTOR"/>
    <property type="match status" value="1"/>
</dbReference>
<evidence type="ECO:0000256" key="2">
    <source>
        <dbReference type="ARBA" id="ARBA00022917"/>
    </source>
</evidence>
<keyword evidence="3" id="KW-0963">Cytoplasm</keyword>
<proteinExistence type="inferred from homology"/>
<organism evidence="5 6">
    <name type="scientific">Candidatus Buchananbacteria bacterium RIFCSPHIGHO2_01_FULL_39_14</name>
    <dbReference type="NCBI Taxonomy" id="1797532"/>
    <lineage>
        <taxon>Bacteria</taxon>
        <taxon>Candidatus Buchananiibacteriota</taxon>
    </lineage>
</organism>
<dbReference type="EMBL" id="MHIB01000016">
    <property type="protein sequence ID" value="OGY44472.1"/>
    <property type="molecule type" value="Genomic_DNA"/>
</dbReference>
<comment type="similarity">
    <text evidence="1 3">Belongs to the RRF family.</text>
</comment>
<dbReference type="STRING" id="1797532.A2729_02300"/>
<dbReference type="SUPFAM" id="SSF55194">
    <property type="entry name" value="Ribosome recycling factor, RRF"/>
    <property type="match status" value="1"/>
</dbReference>
<dbReference type="GO" id="GO:0043023">
    <property type="term" value="F:ribosomal large subunit binding"/>
    <property type="evidence" value="ECO:0007669"/>
    <property type="project" value="TreeGrafter"/>
</dbReference>
<dbReference type="Gene3D" id="1.10.132.20">
    <property type="entry name" value="Ribosome-recycling factor"/>
    <property type="match status" value="1"/>
</dbReference>
<dbReference type="InterPro" id="IPR036191">
    <property type="entry name" value="RRF_sf"/>
</dbReference>
<evidence type="ECO:0000256" key="1">
    <source>
        <dbReference type="ARBA" id="ARBA00005912"/>
    </source>
</evidence>
<name>A0A1G1XWT7_9BACT</name>
<comment type="caution">
    <text evidence="5">The sequence shown here is derived from an EMBL/GenBank/DDBJ whole genome shotgun (WGS) entry which is preliminary data.</text>
</comment>
<accession>A0A1G1XWT7</accession>
<evidence type="ECO:0000256" key="3">
    <source>
        <dbReference type="HAMAP-Rule" id="MF_00040"/>
    </source>
</evidence>
<dbReference type="InterPro" id="IPR002661">
    <property type="entry name" value="Ribosome_recyc_fac"/>
</dbReference>
<gene>
    <name evidence="3" type="primary">frr</name>
    <name evidence="5" type="ORF">A2729_02300</name>
</gene>
<dbReference type="PANTHER" id="PTHR20982:SF3">
    <property type="entry name" value="MITOCHONDRIAL RIBOSOME RECYCLING FACTOR PSEUDO 1"/>
    <property type="match status" value="1"/>
</dbReference>
<evidence type="ECO:0000313" key="5">
    <source>
        <dbReference type="EMBL" id="OGY44472.1"/>
    </source>
</evidence>
<reference evidence="5 6" key="1">
    <citation type="journal article" date="2016" name="Nat. Commun.">
        <title>Thousands of microbial genomes shed light on interconnected biogeochemical processes in an aquifer system.</title>
        <authorList>
            <person name="Anantharaman K."/>
            <person name="Brown C.T."/>
            <person name="Hug L.A."/>
            <person name="Sharon I."/>
            <person name="Castelle C.J."/>
            <person name="Probst A.J."/>
            <person name="Thomas B.C."/>
            <person name="Singh A."/>
            <person name="Wilkins M.J."/>
            <person name="Karaoz U."/>
            <person name="Brodie E.L."/>
            <person name="Williams K.H."/>
            <person name="Hubbard S.S."/>
            <person name="Banfield J.F."/>
        </authorList>
    </citation>
    <scope>NUCLEOTIDE SEQUENCE [LARGE SCALE GENOMIC DNA]</scope>
</reference>
<keyword evidence="2 3" id="KW-0648">Protein biosynthesis</keyword>
<sequence length="184" mass="21077">MSEIIEKYQPEFSQAVSSLKDELATLRVGRANPLMVENILAEAYGAKTPLKQLASISVPEARTILIQPWDKSMGKEIEKAITLANIGISPVNEGSQIRLTIPPLTEESRKELTKSVGEKMEKTRIIIRQIRDKAREEIVKKERQKEITEDDKYDLQKKLDEVVREFNEQIKQTGEKKEKEIMTI</sequence>
<comment type="function">
    <text evidence="3">Responsible for the release of ribosomes from messenger RNA at the termination of protein biosynthesis. May increase the efficiency of translation by recycling ribosomes from one round of translation to another.</text>
</comment>
<dbReference type="Gene3D" id="3.30.1360.40">
    <property type="match status" value="1"/>
</dbReference>
<dbReference type="NCBIfam" id="TIGR00496">
    <property type="entry name" value="frr"/>
    <property type="match status" value="1"/>
</dbReference>
<dbReference type="AlphaFoldDB" id="A0A1G1XWT7"/>
<feature type="domain" description="Ribosome recycling factor" evidence="4">
    <location>
        <begin position="19"/>
        <end position="182"/>
    </location>
</feature>
<protein>
    <recommendedName>
        <fullName evidence="3">Ribosome-recycling factor</fullName>
        <shortName evidence="3">RRF</shortName>
    </recommendedName>
    <alternativeName>
        <fullName evidence="3">Ribosome-releasing factor</fullName>
    </alternativeName>
</protein>
<dbReference type="GO" id="GO:0005737">
    <property type="term" value="C:cytoplasm"/>
    <property type="evidence" value="ECO:0007669"/>
    <property type="project" value="UniProtKB-SubCell"/>
</dbReference>